<dbReference type="RefSeq" id="XP_058336155.1">
    <property type="nucleotide sequence ID" value="XM_058493079.1"/>
</dbReference>
<protein>
    <recommendedName>
        <fullName evidence="3">CCHC-type domain-containing protein</fullName>
    </recommendedName>
</protein>
<reference evidence="4 5" key="1">
    <citation type="submission" date="2023-03" db="EMBL/GenBank/DDBJ databases">
        <title>Genome sequence of Lichtheimia ornata CBS 291.66.</title>
        <authorList>
            <person name="Mohabir J.T."/>
            <person name="Shea T.P."/>
            <person name="Kurbessoian T."/>
            <person name="Berby B."/>
            <person name="Fontaine J."/>
            <person name="Livny J."/>
            <person name="Gnirke A."/>
            <person name="Stajich J.E."/>
            <person name="Cuomo C.A."/>
        </authorList>
    </citation>
    <scope>NUCLEOTIDE SEQUENCE [LARGE SCALE GENOMIC DNA]</scope>
    <source>
        <strain evidence="4">CBS 291.66</strain>
    </source>
</reference>
<dbReference type="GO" id="GO:0003676">
    <property type="term" value="F:nucleic acid binding"/>
    <property type="evidence" value="ECO:0007669"/>
    <property type="project" value="InterPro"/>
</dbReference>
<dbReference type="InterPro" id="IPR036875">
    <property type="entry name" value="Znf_CCHC_sf"/>
</dbReference>
<evidence type="ECO:0000259" key="3">
    <source>
        <dbReference type="PROSITE" id="PS50158"/>
    </source>
</evidence>
<dbReference type="SMART" id="SM00343">
    <property type="entry name" value="ZnF_C2HC"/>
    <property type="match status" value="2"/>
</dbReference>
<keyword evidence="2" id="KW-0175">Coiled coil</keyword>
<keyword evidence="5" id="KW-1185">Reference proteome</keyword>
<dbReference type="EMBL" id="JARTCD010000398">
    <property type="protein sequence ID" value="KAJ8651240.1"/>
    <property type="molecule type" value="Genomic_DNA"/>
</dbReference>
<evidence type="ECO:0000256" key="1">
    <source>
        <dbReference type="PROSITE-ProRule" id="PRU00047"/>
    </source>
</evidence>
<proteinExistence type="predicted"/>
<dbReference type="PROSITE" id="PS50158">
    <property type="entry name" value="ZF_CCHC"/>
    <property type="match status" value="1"/>
</dbReference>
<dbReference type="AlphaFoldDB" id="A0AAD7URL0"/>
<evidence type="ECO:0000313" key="4">
    <source>
        <dbReference type="EMBL" id="KAJ8651240.1"/>
    </source>
</evidence>
<feature type="coiled-coil region" evidence="2">
    <location>
        <begin position="110"/>
        <end position="137"/>
    </location>
</feature>
<keyword evidence="1" id="KW-0862">Zinc</keyword>
<dbReference type="Proteomes" id="UP001234581">
    <property type="component" value="Unassembled WGS sequence"/>
</dbReference>
<evidence type="ECO:0000313" key="5">
    <source>
        <dbReference type="Proteomes" id="UP001234581"/>
    </source>
</evidence>
<organism evidence="4 5">
    <name type="scientific">Lichtheimia ornata</name>
    <dbReference type="NCBI Taxonomy" id="688661"/>
    <lineage>
        <taxon>Eukaryota</taxon>
        <taxon>Fungi</taxon>
        <taxon>Fungi incertae sedis</taxon>
        <taxon>Mucoromycota</taxon>
        <taxon>Mucoromycotina</taxon>
        <taxon>Mucoromycetes</taxon>
        <taxon>Mucorales</taxon>
        <taxon>Lichtheimiaceae</taxon>
        <taxon>Lichtheimia</taxon>
    </lineage>
</organism>
<dbReference type="Gene3D" id="4.10.60.10">
    <property type="entry name" value="Zinc finger, CCHC-type"/>
    <property type="match status" value="1"/>
</dbReference>
<evidence type="ECO:0000256" key="2">
    <source>
        <dbReference type="SAM" id="Coils"/>
    </source>
</evidence>
<sequence length="236" mass="26593">MEEDFYTRIQAEGEPGESYIHAKIQLWRRLQLNQQEVTNPDISAIRIGLRPHNEFFLNLKKPKNIEELRETVRLADKCRANPSVIPSIVQPMTNVANPSHQEEPRVQIVHNTQRQERKSLEARMDSLMQQMESLVVMQQKVLETVADRPRSSSRASGGGFKPVCFNCHKQGHYMDQCRSECGGCGASGHVISHCSSSKGQSSNVYNPATQRNLVSEAIKRNGDTGPEKQDFLKGGH</sequence>
<dbReference type="GeneID" id="83220535"/>
<accession>A0AAD7URL0</accession>
<gene>
    <name evidence="4" type="ORF">O0I10_013289</name>
</gene>
<feature type="domain" description="CCHC-type" evidence="3">
    <location>
        <begin position="164"/>
        <end position="179"/>
    </location>
</feature>
<dbReference type="InterPro" id="IPR001878">
    <property type="entry name" value="Znf_CCHC"/>
</dbReference>
<comment type="caution">
    <text evidence="4">The sequence shown here is derived from an EMBL/GenBank/DDBJ whole genome shotgun (WGS) entry which is preliminary data.</text>
</comment>
<name>A0AAD7URL0_9FUNG</name>
<keyword evidence="1" id="KW-0863">Zinc-finger</keyword>
<keyword evidence="1" id="KW-0479">Metal-binding</keyword>
<dbReference type="GO" id="GO:0008270">
    <property type="term" value="F:zinc ion binding"/>
    <property type="evidence" value="ECO:0007669"/>
    <property type="project" value="UniProtKB-KW"/>
</dbReference>
<dbReference type="SUPFAM" id="SSF57756">
    <property type="entry name" value="Retrovirus zinc finger-like domains"/>
    <property type="match status" value="1"/>
</dbReference>